<keyword evidence="2" id="KW-1185">Reference proteome</keyword>
<gene>
    <name evidence="1" type="ORF">BP6252_07468</name>
</gene>
<dbReference type="EMBL" id="PDLM01000007">
    <property type="protein sequence ID" value="RDW73561.1"/>
    <property type="molecule type" value="Genomic_DNA"/>
</dbReference>
<dbReference type="AlphaFoldDB" id="A0A3D8RI89"/>
<dbReference type="STRING" id="1849047.A0A3D8RI89"/>
<dbReference type="PANTHER" id="PTHR36587:SF2">
    <property type="entry name" value="EXPRESSION SITE-ASSOCIATED GENE 3 (ESAG3)-LIKE PROTEIN"/>
    <property type="match status" value="1"/>
</dbReference>
<sequence>MMRGRVVFGAVLISFVGLFVFNTFLSSVATPTSSLHFLVPATSSNHDLCKLLLSAAILRYPPPILINWGALEDKENAYVQHLAKVETILKYLDTLVAKGKKDDLALIVDGFDVHFQLPPEVMLQRYFEANAAAQRRIDLQVGADTAMSHGFKQSVIFGHDKLCWPIDARRPACWLVPLASDRPFAFGPETDQAGMEKAKARWLNSGTIMGPVGDIQEVFQATLALIQKKHVTDSDQFYFANIYANQEYSRRLLQPEGFGVAMNRTDLDWPELEPNQITERGIGIDYEGLLYQTMAFFHQSLAWITFDGAAESLGSRPAKYLRLSTTKYHQKVLPQDIQDSRPPFAAVAEKKTRSWIKAKAKAPEADSGPPLPAHLSWKDVSLGINVASNNIFPLLHFTGEKEYRDTWWPRMWYYPYGEALLKASAGLKRSPLSKRVIGGKIWWPGEVVTREETLASANDGDRVGAFADHGAFLSWEALCRTHEPLLFPPKAKEEEDHPSL</sequence>
<proteinExistence type="predicted"/>
<accession>A0A3D8RI89</accession>
<evidence type="ECO:0000313" key="2">
    <source>
        <dbReference type="Proteomes" id="UP000256645"/>
    </source>
</evidence>
<reference evidence="1 2" key="1">
    <citation type="journal article" date="2018" name="IMA Fungus">
        <title>IMA Genome-F 9: Draft genome sequence of Annulohypoxylon stygium, Aspergillus mulundensis, Berkeleyomyces basicola (syn. Thielaviopsis basicola), Ceratocystis smalleyi, two Cercospora beticola strains, Coleophoma cylindrospora, Fusarium fracticaudum, Phialophora cf. hyalina, and Morchella septimelata.</title>
        <authorList>
            <person name="Wingfield B.D."/>
            <person name="Bills G.F."/>
            <person name="Dong Y."/>
            <person name="Huang W."/>
            <person name="Nel W.J."/>
            <person name="Swalarsk-Parry B.S."/>
            <person name="Vaghefi N."/>
            <person name="Wilken P.M."/>
            <person name="An Z."/>
            <person name="de Beer Z.W."/>
            <person name="De Vos L."/>
            <person name="Chen L."/>
            <person name="Duong T.A."/>
            <person name="Gao Y."/>
            <person name="Hammerbacher A."/>
            <person name="Kikkert J.R."/>
            <person name="Li Y."/>
            <person name="Li H."/>
            <person name="Li K."/>
            <person name="Li Q."/>
            <person name="Liu X."/>
            <person name="Ma X."/>
            <person name="Naidoo K."/>
            <person name="Pethybridge S.J."/>
            <person name="Sun J."/>
            <person name="Steenkamp E.T."/>
            <person name="van der Nest M.A."/>
            <person name="van Wyk S."/>
            <person name="Wingfield M.J."/>
            <person name="Xiong C."/>
            <person name="Yue Q."/>
            <person name="Zhang X."/>
        </authorList>
    </citation>
    <scope>NUCLEOTIDE SEQUENCE [LARGE SCALE GENOMIC DNA]</scope>
    <source>
        <strain evidence="1 2">BP6252</strain>
    </source>
</reference>
<name>A0A3D8RI89_9HELO</name>
<dbReference type="OrthoDB" id="422736at2759"/>
<dbReference type="CDD" id="cd22997">
    <property type="entry name" value="GT_LH"/>
    <property type="match status" value="1"/>
</dbReference>
<evidence type="ECO:0000313" key="1">
    <source>
        <dbReference type="EMBL" id="RDW73561.1"/>
    </source>
</evidence>
<dbReference type="Proteomes" id="UP000256645">
    <property type="component" value="Unassembled WGS sequence"/>
</dbReference>
<comment type="caution">
    <text evidence="1">The sequence shown here is derived from an EMBL/GenBank/DDBJ whole genome shotgun (WGS) entry which is preliminary data.</text>
</comment>
<dbReference type="PANTHER" id="PTHR36587">
    <property type="entry name" value="EXPRESSION SITE-ASSOCIATED GENE 3 (ESAG3)-LIKE PROTEIN"/>
    <property type="match status" value="1"/>
</dbReference>
<organism evidence="1 2">
    <name type="scientific">Coleophoma cylindrospora</name>
    <dbReference type="NCBI Taxonomy" id="1849047"/>
    <lineage>
        <taxon>Eukaryota</taxon>
        <taxon>Fungi</taxon>
        <taxon>Dikarya</taxon>
        <taxon>Ascomycota</taxon>
        <taxon>Pezizomycotina</taxon>
        <taxon>Leotiomycetes</taxon>
        <taxon>Helotiales</taxon>
        <taxon>Dermateaceae</taxon>
        <taxon>Coleophoma</taxon>
    </lineage>
</organism>
<protein>
    <submittedName>
        <fullName evidence="1">Uncharacterized protein</fullName>
    </submittedName>
</protein>